<evidence type="ECO:0000313" key="10">
    <source>
        <dbReference type="Proteomes" id="UP000503447"/>
    </source>
</evidence>
<feature type="transmembrane region" description="Helical" evidence="8">
    <location>
        <begin position="437"/>
        <end position="467"/>
    </location>
</feature>
<keyword evidence="6 8" id="KW-0472">Membrane</keyword>
<feature type="transmembrane region" description="Helical" evidence="8">
    <location>
        <begin position="329"/>
        <end position="348"/>
    </location>
</feature>
<keyword evidence="3" id="KW-0808">Transferase</keyword>
<feature type="transmembrane region" description="Helical" evidence="8">
    <location>
        <begin position="226"/>
        <end position="247"/>
    </location>
</feature>
<evidence type="ECO:0000256" key="6">
    <source>
        <dbReference type="ARBA" id="ARBA00023136"/>
    </source>
</evidence>
<keyword evidence="2" id="KW-1003">Cell membrane</keyword>
<feature type="transmembrane region" description="Helical" evidence="8">
    <location>
        <begin position="510"/>
        <end position="528"/>
    </location>
</feature>
<gene>
    <name evidence="9" type="ORF">FTUN_1433</name>
</gene>
<name>A0A6M5YIL9_9BACT</name>
<comment type="similarity">
    <text evidence="7">Belongs to the glycosyltransferase 87 family.</text>
</comment>
<keyword evidence="10" id="KW-1185">Reference proteome</keyword>
<feature type="transmembrane region" description="Helical" evidence="8">
    <location>
        <begin position="20"/>
        <end position="43"/>
    </location>
</feature>
<feature type="transmembrane region" description="Helical" evidence="8">
    <location>
        <begin position="302"/>
        <end position="322"/>
    </location>
</feature>
<dbReference type="EMBL" id="CP053452">
    <property type="protein sequence ID" value="QJW93919.1"/>
    <property type="molecule type" value="Genomic_DNA"/>
</dbReference>
<dbReference type="KEGG" id="ftj:FTUN_1433"/>
<keyword evidence="4 8" id="KW-0812">Transmembrane</keyword>
<evidence type="ECO:0000256" key="7">
    <source>
        <dbReference type="ARBA" id="ARBA00024033"/>
    </source>
</evidence>
<evidence type="ECO:0008006" key="11">
    <source>
        <dbReference type="Google" id="ProtNLM"/>
    </source>
</evidence>
<proteinExistence type="inferred from homology"/>
<organism evidence="9 10">
    <name type="scientific">Frigoriglobus tundricola</name>
    <dbReference type="NCBI Taxonomy" id="2774151"/>
    <lineage>
        <taxon>Bacteria</taxon>
        <taxon>Pseudomonadati</taxon>
        <taxon>Planctomycetota</taxon>
        <taxon>Planctomycetia</taxon>
        <taxon>Gemmatales</taxon>
        <taxon>Gemmataceae</taxon>
        <taxon>Frigoriglobus</taxon>
    </lineage>
</organism>
<feature type="transmembrane region" description="Helical" evidence="8">
    <location>
        <begin position="406"/>
        <end position="425"/>
    </location>
</feature>
<dbReference type="Pfam" id="PF09594">
    <property type="entry name" value="GT87"/>
    <property type="match status" value="1"/>
</dbReference>
<keyword evidence="5 8" id="KW-1133">Transmembrane helix</keyword>
<evidence type="ECO:0000313" key="9">
    <source>
        <dbReference type="EMBL" id="QJW93919.1"/>
    </source>
</evidence>
<accession>A0A6M5YIL9</accession>
<evidence type="ECO:0000256" key="1">
    <source>
        <dbReference type="ARBA" id="ARBA00004651"/>
    </source>
</evidence>
<dbReference type="Proteomes" id="UP000503447">
    <property type="component" value="Chromosome"/>
</dbReference>
<reference evidence="10" key="1">
    <citation type="submission" date="2020-05" db="EMBL/GenBank/DDBJ databases">
        <title>Frigoriglobus tundricola gen. nov., sp. nov., a psychrotolerant cellulolytic planctomycete of the family Gemmataceae with two divergent copies of 16S rRNA gene.</title>
        <authorList>
            <person name="Kulichevskaya I.S."/>
            <person name="Ivanova A.A."/>
            <person name="Naumoff D.G."/>
            <person name="Beletsky A.V."/>
            <person name="Rijpstra W.I.C."/>
            <person name="Sinninghe Damste J.S."/>
            <person name="Mardanov A.V."/>
            <person name="Ravin N.V."/>
            <person name="Dedysh S.N."/>
        </authorList>
    </citation>
    <scope>NUCLEOTIDE SEQUENCE [LARGE SCALE GENOMIC DNA]</scope>
    <source>
        <strain evidence="10">PL17</strain>
    </source>
</reference>
<dbReference type="AlphaFoldDB" id="A0A6M5YIL9"/>
<dbReference type="GO" id="GO:0016758">
    <property type="term" value="F:hexosyltransferase activity"/>
    <property type="evidence" value="ECO:0007669"/>
    <property type="project" value="InterPro"/>
</dbReference>
<protein>
    <recommendedName>
        <fullName evidence="11">DUF2029 domain-containing protein</fullName>
    </recommendedName>
</protein>
<evidence type="ECO:0000256" key="2">
    <source>
        <dbReference type="ARBA" id="ARBA00022475"/>
    </source>
</evidence>
<dbReference type="GO" id="GO:0005886">
    <property type="term" value="C:plasma membrane"/>
    <property type="evidence" value="ECO:0007669"/>
    <property type="project" value="UniProtKB-SubCell"/>
</dbReference>
<evidence type="ECO:0000256" key="3">
    <source>
        <dbReference type="ARBA" id="ARBA00022679"/>
    </source>
</evidence>
<comment type="subcellular location">
    <subcellularLocation>
        <location evidence="1">Cell membrane</location>
        <topology evidence="1">Multi-pass membrane protein</topology>
    </subcellularLocation>
</comment>
<evidence type="ECO:0000256" key="4">
    <source>
        <dbReference type="ARBA" id="ARBA00022692"/>
    </source>
</evidence>
<dbReference type="InterPro" id="IPR018584">
    <property type="entry name" value="GT87"/>
</dbReference>
<feature type="transmembrane region" description="Helical" evidence="8">
    <location>
        <begin position="253"/>
        <end position="272"/>
    </location>
</feature>
<evidence type="ECO:0000256" key="5">
    <source>
        <dbReference type="ARBA" id="ARBA00022989"/>
    </source>
</evidence>
<dbReference type="RefSeq" id="WP_171470018.1">
    <property type="nucleotide sequence ID" value="NZ_CP053452.2"/>
</dbReference>
<sequence length="599" mass="65409">MTAPPSPPDHGYVFPPRYWAWLGAPRTLAVLLWVAAIGCGVAFTYRSFHWFDSPATEAPDRRRADGNAGHAQIDFGGQWLMGRMLVTGHGRELYHRQRQRRVLQDGFLIEHEAPIQRGDVLPQGATQSPARPGEDWQHDSANLMNWFMGSDPTTEWKVVGGSAVAPLARSPGNPLFGIALEEAAAARVTRDIVETVNKPAVGGPLYPPVHVLFYAPLGAIDSPQRAYHVFQVFCALLIPVAGLGVNVLTRGRIWWSVATLGLFLFPGTRGALDLGQNPTLSLCIVIWGWALASRGRNVGGGMVWGLLAFKPVWAAAFFLVPLLMRRWRFCLAMVLTGAALGLLTLPFVGVDSWFHWLQIGSEASDLYKVNNNWIHLSRDLQGLPRRVLLDFDTPDEAERKSGLADALALGLLGAVFAATVVVYALRGDRTRPTGLSAGFLFLGAYLTCFHFMYYDVLLASVGCAVLFADPKRYLRTEAFAVTPAPVEPAVPADRALPAPAAPAKPLGARMLGYVNSFPLTVVVALFVLENSLSGMELEATVGIRYYATPATDGSTNVRVPRLKGDTGPRYPTDTFLVLALWAWCGWRLVRGDETRAAEK</sequence>
<evidence type="ECO:0000256" key="8">
    <source>
        <dbReference type="SAM" id="Phobius"/>
    </source>
</evidence>